<dbReference type="InterPro" id="IPR013424">
    <property type="entry name" value="Ice-binding_C"/>
</dbReference>
<name>A0AAT9FI56_9BACT</name>
<feature type="domain" description="Ice-binding protein C-terminal" evidence="3">
    <location>
        <begin position="254"/>
        <end position="277"/>
    </location>
</feature>
<accession>A0AAT9FI56</accession>
<feature type="chain" id="PRO_5043961334" description="Ice-binding protein C-terminal domain-containing protein" evidence="2">
    <location>
        <begin position="26"/>
        <end position="278"/>
    </location>
</feature>
<dbReference type="KEGG" id="osu:NT6N_07150"/>
<dbReference type="NCBIfam" id="TIGR02595">
    <property type="entry name" value="PEP_CTERM"/>
    <property type="match status" value="1"/>
</dbReference>
<feature type="signal peptide" evidence="2">
    <location>
        <begin position="1"/>
        <end position="25"/>
    </location>
</feature>
<gene>
    <name evidence="4" type="ORF">NT6N_07150</name>
</gene>
<dbReference type="EMBL" id="AP026866">
    <property type="protein sequence ID" value="BDS05675.1"/>
    <property type="molecule type" value="Genomic_DNA"/>
</dbReference>
<organism evidence="4">
    <name type="scientific">Oceaniferula spumae</name>
    <dbReference type="NCBI Taxonomy" id="2979115"/>
    <lineage>
        <taxon>Bacteria</taxon>
        <taxon>Pseudomonadati</taxon>
        <taxon>Verrucomicrobiota</taxon>
        <taxon>Verrucomicrobiia</taxon>
        <taxon>Verrucomicrobiales</taxon>
        <taxon>Verrucomicrobiaceae</taxon>
        <taxon>Oceaniferula</taxon>
    </lineage>
</organism>
<proteinExistence type="predicted"/>
<sequence>MNTHNHPVSQLIAIGFMAMSSAITAQSFSDLDFGNPVEASDSSHPTYGPSWTGNSISFTNVAPGVDMKMTMSGIGTGLSVDGIFANYKSNNTNEPNGDLGFRYEASSYNYATITSTLDFYKSGTNFSERIEIARFRMMMYDVDGEANQSEGATFYAEDGLVGYQLASADASPRPSSVSSDHVTFTGPGTNKSETDTSGAMILHFENTDSIRLEMFANTTAGNTPNGVFTAFDGDLSMLGGDLSDFGDVELLPDAVPEPGTASMLVGALGALCLLRRRI</sequence>
<feature type="compositionally biased region" description="Polar residues" evidence="1">
    <location>
        <begin position="173"/>
        <end position="191"/>
    </location>
</feature>
<keyword evidence="2" id="KW-0732">Signal</keyword>
<evidence type="ECO:0000259" key="3">
    <source>
        <dbReference type="Pfam" id="PF07589"/>
    </source>
</evidence>
<feature type="region of interest" description="Disordered" evidence="1">
    <location>
        <begin position="172"/>
        <end position="191"/>
    </location>
</feature>
<evidence type="ECO:0000256" key="2">
    <source>
        <dbReference type="SAM" id="SignalP"/>
    </source>
</evidence>
<protein>
    <recommendedName>
        <fullName evidence="3">Ice-binding protein C-terminal domain-containing protein</fullName>
    </recommendedName>
</protein>
<dbReference type="Pfam" id="PF07589">
    <property type="entry name" value="PEP-CTERM"/>
    <property type="match status" value="1"/>
</dbReference>
<dbReference type="AlphaFoldDB" id="A0AAT9FI56"/>
<reference evidence="4" key="1">
    <citation type="submission" date="2024-07" db="EMBL/GenBank/DDBJ databases">
        <title>Complete genome sequence of Verrucomicrobiaceae bacterium NT6N.</title>
        <authorList>
            <person name="Huang C."/>
            <person name="Takami H."/>
            <person name="Hamasaki K."/>
        </authorList>
    </citation>
    <scope>NUCLEOTIDE SEQUENCE</scope>
    <source>
        <strain evidence="4">NT6N</strain>
    </source>
</reference>
<evidence type="ECO:0000256" key="1">
    <source>
        <dbReference type="SAM" id="MobiDB-lite"/>
    </source>
</evidence>
<evidence type="ECO:0000313" key="4">
    <source>
        <dbReference type="EMBL" id="BDS05675.1"/>
    </source>
</evidence>